<evidence type="ECO:0000256" key="6">
    <source>
        <dbReference type="ARBA" id="ARBA00023136"/>
    </source>
</evidence>
<keyword evidence="9" id="KW-1185">Reference proteome</keyword>
<evidence type="ECO:0008006" key="10">
    <source>
        <dbReference type="Google" id="ProtNLM"/>
    </source>
</evidence>
<protein>
    <recommendedName>
        <fullName evidence="10">Lipopolysaccharide biosynthesis protein</fullName>
    </recommendedName>
</protein>
<evidence type="ECO:0000313" key="8">
    <source>
        <dbReference type="EMBL" id="GEO00680.1"/>
    </source>
</evidence>
<dbReference type="RefSeq" id="WP_170233830.1">
    <property type="nucleotide sequence ID" value="NZ_BJYR01000016.1"/>
</dbReference>
<dbReference type="Proteomes" id="UP000321464">
    <property type="component" value="Unassembled WGS sequence"/>
</dbReference>
<feature type="transmembrane region" description="Helical" evidence="7">
    <location>
        <begin position="268"/>
        <end position="287"/>
    </location>
</feature>
<evidence type="ECO:0000256" key="2">
    <source>
        <dbReference type="ARBA" id="ARBA00007430"/>
    </source>
</evidence>
<feature type="transmembrane region" description="Helical" evidence="7">
    <location>
        <begin position="299"/>
        <end position="323"/>
    </location>
</feature>
<keyword evidence="6 7" id="KW-0472">Membrane</keyword>
<comment type="caution">
    <text evidence="8">The sequence shown here is derived from an EMBL/GenBank/DDBJ whole genome shotgun (WGS) entry which is preliminary data.</text>
</comment>
<feature type="transmembrane region" description="Helical" evidence="7">
    <location>
        <begin position="126"/>
        <end position="149"/>
    </location>
</feature>
<feature type="transmembrane region" description="Helical" evidence="7">
    <location>
        <begin position="329"/>
        <end position="358"/>
    </location>
</feature>
<name>A0A512ALT8_9SPHN</name>
<dbReference type="InterPro" id="IPR050833">
    <property type="entry name" value="Poly_Biosynth_Transport"/>
</dbReference>
<feature type="transmembrane region" description="Helical" evidence="7">
    <location>
        <begin position="244"/>
        <end position="262"/>
    </location>
</feature>
<evidence type="ECO:0000256" key="3">
    <source>
        <dbReference type="ARBA" id="ARBA00022475"/>
    </source>
</evidence>
<comment type="subcellular location">
    <subcellularLocation>
        <location evidence="1">Cell membrane</location>
        <topology evidence="1">Multi-pass membrane protein</topology>
    </subcellularLocation>
</comment>
<keyword evidence="5 7" id="KW-1133">Transmembrane helix</keyword>
<comment type="similarity">
    <text evidence="2">Belongs to the polysaccharide synthase family.</text>
</comment>
<evidence type="ECO:0000313" key="9">
    <source>
        <dbReference type="Proteomes" id="UP000321464"/>
    </source>
</evidence>
<gene>
    <name evidence="8" type="ORF">NSE01_25120</name>
</gene>
<reference evidence="8 9" key="1">
    <citation type="submission" date="2019-07" db="EMBL/GenBank/DDBJ databases">
        <title>Whole genome shotgun sequence of Novosphingobium sediminis NBRC 106119.</title>
        <authorList>
            <person name="Hosoyama A."/>
            <person name="Uohara A."/>
            <person name="Ohji S."/>
            <person name="Ichikawa N."/>
        </authorList>
    </citation>
    <scope>NUCLEOTIDE SEQUENCE [LARGE SCALE GENOMIC DNA]</scope>
    <source>
        <strain evidence="8 9">NBRC 106119</strain>
    </source>
</reference>
<evidence type="ECO:0000256" key="1">
    <source>
        <dbReference type="ARBA" id="ARBA00004651"/>
    </source>
</evidence>
<keyword evidence="3" id="KW-1003">Cell membrane</keyword>
<dbReference type="PANTHER" id="PTHR30250">
    <property type="entry name" value="PST FAMILY PREDICTED COLANIC ACID TRANSPORTER"/>
    <property type="match status" value="1"/>
</dbReference>
<dbReference type="EMBL" id="BJYR01000016">
    <property type="protein sequence ID" value="GEO00680.1"/>
    <property type="molecule type" value="Genomic_DNA"/>
</dbReference>
<dbReference type="AlphaFoldDB" id="A0A512ALT8"/>
<proteinExistence type="inferred from homology"/>
<dbReference type="GO" id="GO:0005886">
    <property type="term" value="C:plasma membrane"/>
    <property type="evidence" value="ECO:0007669"/>
    <property type="project" value="UniProtKB-SubCell"/>
</dbReference>
<feature type="transmembrane region" description="Helical" evidence="7">
    <location>
        <begin position="186"/>
        <end position="205"/>
    </location>
</feature>
<accession>A0A512ALT8</accession>
<dbReference type="Pfam" id="PF13440">
    <property type="entry name" value="Polysacc_synt_3"/>
    <property type="match status" value="1"/>
</dbReference>
<dbReference type="PANTHER" id="PTHR30250:SF10">
    <property type="entry name" value="LIPOPOLYSACCHARIDE BIOSYNTHESIS PROTEIN WZXC"/>
    <property type="match status" value="1"/>
</dbReference>
<evidence type="ECO:0000256" key="5">
    <source>
        <dbReference type="ARBA" id="ARBA00022989"/>
    </source>
</evidence>
<sequence>MPLRLIQKAEHRIGPHFAQLARGLGSYGSAEVATRLVRLLTTVVIARSLAPAIVGEAALALTVFELVRVLERIGTGQQIVQAEACDLAATCNSVQRFYAGWTGALMIVQLLVAALLAIVFHRTTAGAMLSALTLVYPFMAGGHVQFYLAMRAGLVSRLARIGASQAIADQILTAALLLIWPSPWSIVLPKLLTAPLWLILARRAAPWQPDRAAGLIPAARMLRYAGPIMLADGMAALRTQGDNLIIAAVLGTSALGTYYFAFNAGVGIVSSLVTAFGSVAFPMLCGAKAGPARIGMLRRIALGGAAVFVPIVALQALAAPFYVPLVFGAHWAFAAPLIAILCLAGVPLLVAQITGCWLRAEGKVGTDAASSTLTCVLALGGLWLGAHFGELKFAVIGLIAGQTLGALWNGARVLLPALDIPRSLNLRSEPCS</sequence>
<evidence type="ECO:0000256" key="4">
    <source>
        <dbReference type="ARBA" id="ARBA00022692"/>
    </source>
</evidence>
<feature type="transmembrane region" description="Helical" evidence="7">
    <location>
        <begin position="370"/>
        <end position="388"/>
    </location>
</feature>
<evidence type="ECO:0000256" key="7">
    <source>
        <dbReference type="SAM" id="Phobius"/>
    </source>
</evidence>
<keyword evidence="4 7" id="KW-0812">Transmembrane</keyword>
<organism evidence="8 9">
    <name type="scientific">Novosphingobium sediminis</name>
    <dbReference type="NCBI Taxonomy" id="707214"/>
    <lineage>
        <taxon>Bacteria</taxon>
        <taxon>Pseudomonadati</taxon>
        <taxon>Pseudomonadota</taxon>
        <taxon>Alphaproteobacteria</taxon>
        <taxon>Sphingomonadales</taxon>
        <taxon>Sphingomonadaceae</taxon>
        <taxon>Novosphingobium</taxon>
    </lineage>
</organism>
<feature type="transmembrane region" description="Helical" evidence="7">
    <location>
        <begin position="97"/>
        <end position="120"/>
    </location>
</feature>